<evidence type="ECO:0000313" key="1">
    <source>
        <dbReference type="EMBL" id="TRM68915.1"/>
    </source>
</evidence>
<organism evidence="1 2">
    <name type="scientific">Schizophyllum amplum</name>
    <dbReference type="NCBI Taxonomy" id="97359"/>
    <lineage>
        <taxon>Eukaryota</taxon>
        <taxon>Fungi</taxon>
        <taxon>Dikarya</taxon>
        <taxon>Basidiomycota</taxon>
        <taxon>Agaricomycotina</taxon>
        <taxon>Agaricomycetes</taxon>
        <taxon>Agaricomycetidae</taxon>
        <taxon>Agaricales</taxon>
        <taxon>Schizophyllaceae</taxon>
        <taxon>Schizophyllum</taxon>
    </lineage>
</organism>
<dbReference type="OrthoDB" id="2959760at2759"/>
<comment type="caution">
    <text evidence="1">The sequence shown here is derived from an EMBL/GenBank/DDBJ whole genome shotgun (WGS) entry which is preliminary data.</text>
</comment>
<protein>
    <submittedName>
        <fullName evidence="1">Uncharacterized protein</fullName>
    </submittedName>
</protein>
<keyword evidence="2" id="KW-1185">Reference proteome</keyword>
<proteinExistence type="predicted"/>
<dbReference type="Proteomes" id="UP000320762">
    <property type="component" value="Unassembled WGS sequence"/>
</dbReference>
<sequence>MQASCSTSSAARALKKPSLSIKVQPTKACAYIEEAPDAQYVVIPADSEFNALPDEARHFDTPFAIAHRPMCVACDDAGCNVEDGFPRCAADERLRAAPPHSAPPQRDSRIASCHPLVDVEACEYAEGCELRSSASPALLGHLRVLTSFY</sequence>
<accession>A0A550CVV9</accession>
<evidence type="ECO:0000313" key="2">
    <source>
        <dbReference type="Proteomes" id="UP000320762"/>
    </source>
</evidence>
<dbReference type="EMBL" id="VDMD01000001">
    <property type="protein sequence ID" value="TRM68915.1"/>
    <property type="molecule type" value="Genomic_DNA"/>
</dbReference>
<gene>
    <name evidence="1" type="ORF">BD626DRAFT_2902</name>
</gene>
<reference evidence="1 2" key="1">
    <citation type="journal article" date="2019" name="New Phytol.">
        <title>Comparative genomics reveals unique wood-decay strategies and fruiting body development in the Schizophyllaceae.</title>
        <authorList>
            <person name="Almasi E."/>
            <person name="Sahu N."/>
            <person name="Krizsan K."/>
            <person name="Balint B."/>
            <person name="Kovacs G.M."/>
            <person name="Kiss B."/>
            <person name="Cseklye J."/>
            <person name="Drula E."/>
            <person name="Henrissat B."/>
            <person name="Nagy I."/>
            <person name="Chovatia M."/>
            <person name="Adam C."/>
            <person name="LaButti K."/>
            <person name="Lipzen A."/>
            <person name="Riley R."/>
            <person name="Grigoriev I.V."/>
            <person name="Nagy L.G."/>
        </authorList>
    </citation>
    <scope>NUCLEOTIDE SEQUENCE [LARGE SCALE GENOMIC DNA]</scope>
    <source>
        <strain evidence="1 2">NL-1724</strain>
    </source>
</reference>
<dbReference type="AlphaFoldDB" id="A0A550CVV9"/>
<name>A0A550CVV9_9AGAR</name>